<dbReference type="Pfam" id="PF24756">
    <property type="entry name" value="THD_CWZF3-5-7"/>
    <property type="match status" value="1"/>
</dbReference>
<evidence type="ECO:0000256" key="3">
    <source>
        <dbReference type="ARBA" id="ARBA00022833"/>
    </source>
</evidence>
<feature type="compositionally biased region" description="Basic and acidic residues" evidence="4">
    <location>
        <begin position="1280"/>
        <end position="1298"/>
    </location>
</feature>
<sequence>MISVGDARKGLGLGFGVGGRDMDETELEEGEACSYRNDNDDDDASIDPDVALSYIDEKLQNVLGHFQKDFEGGVSAENLGAKFGGYGSFLPTYQRSPISSHPRSPPKVQNCNTTRSPNNSLLEGGNYNSSVSGHHNSSVSSSAPQSVRLGAASTCSTSLPILKEPSTKESVKQDVGTLFTRAEEVSTRYESNNKKLTNLSDHKTLKVRIKVGSDNLSTRKNAAIYSGLGLDVSPSSSLNDSPSESEGMSQEPQGIPFESPSSILQIMTSFPVYGDLLISPLSHDLIDLGEKEKLIKDYRFMPMSRGGLESLNILPIGSDSRKADEKVLGEKKTKSLKRNDLSAELTSCNSNGAWKGNGFISKKEPDIDMLTCEELISKTLKLPLLSNSNSADGDMEKGKDWASYAPREANMGLLKAEEFSELLKEEPLGPTFSQEDAWFEKSKAGSAGKFCEDKKASSLDDISLYPKKAAHPNREKSYDSVKSDSNIDKGRKALNTELTDPLKEKANQKATVHEKDNMRLPPEKEHSLSGSKKKSKGSQSNGTQVAEVPKVSLRVGSSSVPKTKKSTHLDNYTSKSEVEDLKLQKDLGRAGEKYEDFFGKLEEEENQMELEVPSEDKEFEVVEKNIASINNASCEKSSVKKFDKLLTSEAHPKVVSNGGPCYGNGLISDAVPATGAPSVIDRDTWVQCDRCHTWRLLPFGTSPKDLPEKWLCSMLDWLRGMNRCSFTEEETTNALKALYQVPAPESQTNMHGNLGGVITGVTLTNVRHPDQNHQNIGLHAMPYGGKKKDGLKEPSDATYKDGTPQLSNSMKKNLPASMKGRSLNDVCQSPLMGEPDFQQQSKSSDLPVKKHKEKQKVRDNYSDGGDTKNLKMKSRKDNSDQDRSRTSKKIKTEVMHFTDEDGVSDHGGPTGKIAASVNSGFSTALFEKDQPRCNERSSFKDSRDDLTGSLHVSVKKEKHTVPVSLEMGTSDTRENSKKRKGKEEYNPDDYRKEKKLRVSKSEGKESKASRDSGRTDKKGSHVKNHQLGKVVESNLSQRSLDGMDSLRRDLGSLQPSMAATSSSSKVSGSHKTKASFQEVKGSPVESVSSSPMRTSNPEKLTSASRDLKGKDDLPDTGLFAIGSPRRCSDAEDDGSDRSGTARKDQTFNVAYHRSLGSSELDFQDRDFTHVSDGKARAQIVPSSNIANGHLTNGGVYKPQSSNQCHDDERQTDSHPRTNESRPRKSGKGSSSRLKDKNRSFKTDFDMEKVKISDSLCDLQDHSPSHEVKPRDGKNQLQEKSGIKSDESENKYVSKKDPAGKLSTESSKRESQLKLGEHDGPHIKVDSTCRPDALSTTKQNLQQECDGERSSKRFPSDKTDQVGLISGRGKSLPLPPSGGPQIETLNRCPRPVTGSQNGSGVDSSAVDASEGDDAFKLRKQIRKADQQNGTQHSSSRHPTPNGQKARELDAPSPARRDSSSQAANNALKEAKDLKHLADRLKNSGSNHESTGLYFEAALKFLYGAYLLESGHSESSKHSEVIQSKQVYSSTAKLCEFCAHEYEKSKHMAAAALAYKCMEVAYMRVVYFSHTSASRDRHELQTALQMVPPGESPSSSASDLDNLNNPTTVDKVTLSKGVSSPQVAGNHVIAARSRPNFVRLLNFAQDVNFAMEASRKSRIAFAAANVSLGETKCGESISSIKRALDFNFQDVEGCLRLVRLAMEAISR</sequence>
<keyword evidence="7" id="KW-1185">Reference proteome</keyword>
<feature type="region of interest" description="Disordered" evidence="4">
    <location>
        <begin position="1171"/>
        <end position="1409"/>
    </location>
</feature>
<feature type="compositionally biased region" description="Polar residues" evidence="4">
    <location>
        <begin position="1085"/>
        <end position="1104"/>
    </location>
</feature>
<feature type="compositionally biased region" description="Basic and acidic residues" evidence="4">
    <location>
        <begin position="786"/>
        <end position="799"/>
    </location>
</feature>
<keyword evidence="3" id="KW-0862">Zinc</keyword>
<feature type="compositionally biased region" description="Low complexity" evidence="4">
    <location>
        <begin position="1052"/>
        <end position="1067"/>
    </location>
</feature>
<dbReference type="PANTHER" id="PTHR46524:SF7">
    <property type="entry name" value="CW-TYPE ZINC FINGER"/>
    <property type="match status" value="1"/>
</dbReference>
<dbReference type="InterPro" id="IPR011124">
    <property type="entry name" value="Znf_CW"/>
</dbReference>
<dbReference type="Gene3D" id="3.30.40.100">
    <property type="match status" value="1"/>
</dbReference>
<feature type="compositionally biased region" description="Basic and acidic residues" evidence="4">
    <location>
        <begin position="971"/>
        <end position="992"/>
    </location>
</feature>
<accession>A0A5N6QSS1</accession>
<proteinExistence type="predicted"/>
<feature type="compositionally biased region" description="Low complexity" evidence="4">
    <location>
        <begin position="233"/>
        <end position="246"/>
    </location>
</feature>
<protein>
    <recommendedName>
        <fullName evidence="5">CW-type domain-containing protein</fullName>
    </recommendedName>
</protein>
<feature type="compositionally biased region" description="Basic and acidic residues" evidence="4">
    <location>
        <begin position="1258"/>
        <end position="1273"/>
    </location>
</feature>
<feature type="compositionally biased region" description="Basic and acidic residues" evidence="4">
    <location>
        <begin position="1443"/>
        <end position="1457"/>
    </location>
</feature>
<feature type="compositionally biased region" description="Basic and acidic residues" evidence="4">
    <location>
        <begin position="472"/>
        <end position="491"/>
    </location>
</feature>
<reference evidence="6 7" key="1">
    <citation type="submission" date="2019-06" db="EMBL/GenBank/DDBJ databases">
        <title>A chromosomal-level reference genome of Carpinus fangiana (Coryloideae, Betulaceae).</title>
        <authorList>
            <person name="Yang X."/>
            <person name="Wang Z."/>
            <person name="Zhang L."/>
            <person name="Hao G."/>
            <person name="Liu J."/>
            <person name="Yang Y."/>
        </authorList>
    </citation>
    <scope>NUCLEOTIDE SEQUENCE [LARGE SCALE GENOMIC DNA]</scope>
    <source>
        <strain evidence="6">Cfa_2016G</strain>
        <tissue evidence="6">Leaf</tissue>
    </source>
</reference>
<feature type="compositionally biased region" description="Low complexity" evidence="4">
    <location>
        <begin position="124"/>
        <end position="142"/>
    </location>
</feature>
<evidence type="ECO:0000259" key="5">
    <source>
        <dbReference type="PROSITE" id="PS51050"/>
    </source>
</evidence>
<name>A0A5N6QSS1_9ROSI</name>
<feature type="compositionally biased region" description="Basic and acidic residues" evidence="4">
    <location>
        <begin position="1345"/>
        <end position="1359"/>
    </location>
</feature>
<keyword evidence="2" id="KW-0863">Zinc-finger</keyword>
<evidence type="ECO:0000313" key="7">
    <source>
        <dbReference type="Proteomes" id="UP000327013"/>
    </source>
</evidence>
<evidence type="ECO:0000256" key="2">
    <source>
        <dbReference type="ARBA" id="ARBA00022771"/>
    </source>
</evidence>
<feature type="region of interest" description="Disordered" evidence="4">
    <location>
        <begin position="95"/>
        <end position="145"/>
    </location>
</feature>
<dbReference type="InterPro" id="IPR056406">
    <property type="entry name" value="THD_CWZF3/5/7"/>
</dbReference>
<feature type="compositionally biased region" description="Basic and acidic residues" evidence="4">
    <location>
        <begin position="1204"/>
        <end position="1222"/>
    </location>
</feature>
<feature type="region of interest" description="Disordered" evidence="4">
    <location>
        <begin position="18"/>
        <end position="44"/>
    </location>
</feature>
<feature type="domain" description="CW-type" evidence="5">
    <location>
        <begin position="679"/>
        <end position="732"/>
    </location>
</feature>
<feature type="compositionally biased region" description="Basic and acidic residues" evidence="4">
    <location>
        <begin position="1135"/>
        <end position="1145"/>
    </location>
</feature>
<feature type="compositionally biased region" description="Polar residues" evidence="4">
    <location>
        <begin position="1425"/>
        <end position="1441"/>
    </location>
</feature>
<dbReference type="Pfam" id="PF07496">
    <property type="entry name" value="zf-CW"/>
    <property type="match status" value="1"/>
</dbReference>
<dbReference type="PROSITE" id="PS51050">
    <property type="entry name" value="ZF_CW"/>
    <property type="match status" value="1"/>
</dbReference>
<evidence type="ECO:0000256" key="4">
    <source>
        <dbReference type="SAM" id="MobiDB-lite"/>
    </source>
</evidence>
<dbReference type="GO" id="GO:0008270">
    <property type="term" value="F:zinc ion binding"/>
    <property type="evidence" value="ECO:0007669"/>
    <property type="project" value="UniProtKB-KW"/>
</dbReference>
<feature type="compositionally biased region" description="Basic and acidic residues" evidence="4">
    <location>
        <begin position="1305"/>
        <end position="1328"/>
    </location>
</feature>
<feature type="compositionally biased region" description="Basic and acidic residues" evidence="4">
    <location>
        <begin position="999"/>
        <end position="1019"/>
    </location>
</feature>
<organism evidence="6 7">
    <name type="scientific">Carpinus fangiana</name>
    <dbReference type="NCBI Taxonomy" id="176857"/>
    <lineage>
        <taxon>Eukaryota</taxon>
        <taxon>Viridiplantae</taxon>
        <taxon>Streptophyta</taxon>
        <taxon>Embryophyta</taxon>
        <taxon>Tracheophyta</taxon>
        <taxon>Spermatophyta</taxon>
        <taxon>Magnoliopsida</taxon>
        <taxon>eudicotyledons</taxon>
        <taxon>Gunneridae</taxon>
        <taxon>Pentapetalae</taxon>
        <taxon>rosids</taxon>
        <taxon>fabids</taxon>
        <taxon>Fagales</taxon>
        <taxon>Betulaceae</taxon>
        <taxon>Carpinus</taxon>
    </lineage>
</organism>
<feature type="compositionally biased region" description="Polar residues" evidence="4">
    <location>
        <begin position="1392"/>
        <end position="1401"/>
    </location>
</feature>
<feature type="compositionally biased region" description="Basic and acidic residues" evidence="4">
    <location>
        <begin position="856"/>
        <end position="899"/>
    </location>
</feature>
<feature type="region of interest" description="Disordered" evidence="4">
    <location>
        <begin position="770"/>
        <end position="1148"/>
    </location>
</feature>
<feature type="compositionally biased region" description="Basic and acidic residues" evidence="4">
    <location>
        <begin position="926"/>
        <end position="946"/>
    </location>
</feature>
<feature type="compositionally biased region" description="Basic and acidic residues" evidence="4">
    <location>
        <begin position="1232"/>
        <end position="1251"/>
    </location>
</feature>
<feature type="compositionally biased region" description="Polar residues" evidence="4">
    <location>
        <begin position="1333"/>
        <end position="1342"/>
    </location>
</feature>
<dbReference type="OrthoDB" id="757982at2759"/>
<keyword evidence="1" id="KW-0479">Metal-binding</keyword>
<dbReference type="Proteomes" id="UP000327013">
    <property type="component" value="Chromosome 2"/>
</dbReference>
<dbReference type="InterPro" id="IPR055300">
    <property type="entry name" value="CWZF3/5/7"/>
</dbReference>
<feature type="compositionally biased region" description="Basic and acidic residues" evidence="4">
    <location>
        <begin position="500"/>
        <end position="527"/>
    </location>
</feature>
<dbReference type="EMBL" id="CM017322">
    <property type="protein sequence ID" value="KAE8009558.1"/>
    <property type="molecule type" value="Genomic_DNA"/>
</dbReference>
<feature type="region of interest" description="Disordered" evidence="4">
    <location>
        <begin position="1422"/>
        <end position="1461"/>
    </location>
</feature>
<dbReference type="PANTHER" id="PTHR46524">
    <property type="entry name" value="CW-TYPE ZINC FINGER"/>
    <property type="match status" value="1"/>
</dbReference>
<feature type="region of interest" description="Disordered" evidence="4">
    <location>
        <begin position="233"/>
        <end position="258"/>
    </location>
</feature>
<feature type="compositionally biased region" description="Polar residues" evidence="4">
    <location>
        <begin position="1180"/>
        <end position="1190"/>
    </location>
</feature>
<feature type="region of interest" description="Disordered" evidence="4">
    <location>
        <begin position="466"/>
        <end position="572"/>
    </location>
</feature>
<feature type="compositionally biased region" description="Polar residues" evidence="4">
    <location>
        <begin position="107"/>
        <end position="121"/>
    </location>
</feature>
<evidence type="ECO:0000256" key="1">
    <source>
        <dbReference type="ARBA" id="ARBA00022723"/>
    </source>
</evidence>
<gene>
    <name evidence="6" type="ORF">FH972_005989</name>
</gene>
<evidence type="ECO:0000313" key="6">
    <source>
        <dbReference type="EMBL" id="KAE8009558.1"/>
    </source>
</evidence>